<reference evidence="2" key="1">
    <citation type="submission" date="2015-06" db="EMBL/GenBank/DDBJ databases">
        <authorList>
            <person name="Radhakrishnan Rajesh"/>
            <person name="Underwood Anthony"/>
            <person name="Al-Shahib Ali"/>
        </authorList>
    </citation>
    <scope>NUCLEOTIDE SEQUENCE [LARGE SCALE GENOMIC DNA]</scope>
    <source>
        <strain evidence="2">P19_London_7_VIM_2_05_10</strain>
    </source>
</reference>
<dbReference type="RefSeq" id="WP_003149260.1">
    <property type="nucleotide sequence ID" value="NZ_CAADND010000076.1"/>
</dbReference>
<evidence type="ECO:0000313" key="1">
    <source>
        <dbReference type="EMBL" id="CRQ11468.1"/>
    </source>
</evidence>
<evidence type="ECO:0000313" key="2">
    <source>
        <dbReference type="Proteomes" id="UP000045039"/>
    </source>
</evidence>
<gene>
    <name evidence="1" type="ORF">PAERUG_P19_London_7_VIM_2_05_10_06798</name>
</gene>
<sequence length="190" mass="20159">MYMGLGTCRTFQAKVMQWAWETGVSERFSPLDCYLEATARAGNLAEAVHREDLEGVISGVGGALIFVTLKLSLIGMDLPAAEVPTNVVVPGESDAVARARKANVLNISDALLAVTRAVQILQAEEVTPSDCVSLTRATISRAAEMVLQSLILQADLYGVELLLCGQSALDQLSSAPGQVPYSNLLPRKAG</sequence>
<dbReference type="EMBL" id="CVVU01000274">
    <property type="protein sequence ID" value="CRQ11468.1"/>
    <property type="molecule type" value="Genomic_DNA"/>
</dbReference>
<protein>
    <submittedName>
        <fullName evidence="1">Uncharacterized protein</fullName>
    </submittedName>
</protein>
<accession>A0A9P1RD89</accession>
<proteinExistence type="predicted"/>
<dbReference type="Proteomes" id="UP000045039">
    <property type="component" value="Unassembled WGS sequence"/>
</dbReference>
<name>A0A9P1RD89_PSEAI</name>
<dbReference type="AlphaFoldDB" id="A0A9P1RD89"/>
<organism evidence="1 2">
    <name type="scientific">Pseudomonas aeruginosa</name>
    <dbReference type="NCBI Taxonomy" id="287"/>
    <lineage>
        <taxon>Bacteria</taxon>
        <taxon>Pseudomonadati</taxon>
        <taxon>Pseudomonadota</taxon>
        <taxon>Gammaproteobacteria</taxon>
        <taxon>Pseudomonadales</taxon>
        <taxon>Pseudomonadaceae</taxon>
        <taxon>Pseudomonas</taxon>
    </lineage>
</organism>
<comment type="caution">
    <text evidence="1">The sequence shown here is derived from an EMBL/GenBank/DDBJ whole genome shotgun (WGS) entry which is preliminary data.</text>
</comment>